<feature type="compositionally biased region" description="Polar residues" evidence="1">
    <location>
        <begin position="15"/>
        <end position="24"/>
    </location>
</feature>
<sequence>MLPRSPSPSEPLLGHSSTRSQATPPSRLRARRARRLVVLLAGPLALVITLFALAESNERTRQVVEPYRHRIDRFLYRAPESALAPTSIPATTDQSRAGSPATRDKDAPVAILKADTAAARAEENIDLAPLPRRKWSKEDKQLRRYAWKTPPIHSSLERMLADLSPAQNRTRLWLLESRNQTTGGTGIGLGASDPPERIRPAPALSSHIGQVPNELVGPGVFSTGSYQKYTDLVQEWQTGRPVDSCESHEWEDAYTALHAQTLSGAQPPRLLEFFCRAGEYCGGFADRVLGMTTTLLYSIMTNRAFSVTWEQPAPVDLFFDSPHIDWSRPFSAASKTPPNSPIYADKQLIRNRTEIDAHNWEPEHIDEFMPTFVDRFDDGRNTSWLRMDFNRGVVMRSFGYEALKPHLDKLGLKMNAAYSCLIKYLLRPKPAVLAFVSQYTSFFALPENFVIGIQIRTGDLSMWTSKVDASNTVKHHSQYFTCADAVARTYAHPSQKVVYYLITDSRVLERDALRKYGDRVVVTGLKQAHVEIKTDTSTGMKAIRRAADGFMRTIAESWIFAGTDFQIITQRSGFGKIPTWLRGRENTTIPLFNAQTDPEYTQDYRNANNGNLPPEIDCSKPYALKSFYEMAQEWSLG</sequence>
<keyword evidence="2" id="KW-1133">Transmembrane helix</keyword>
<proteinExistence type="predicted"/>
<organism evidence="3 4">
    <name type="scientific">Rhodotorula taiwanensis</name>
    <dbReference type="NCBI Taxonomy" id="741276"/>
    <lineage>
        <taxon>Eukaryota</taxon>
        <taxon>Fungi</taxon>
        <taxon>Dikarya</taxon>
        <taxon>Basidiomycota</taxon>
        <taxon>Pucciniomycotina</taxon>
        <taxon>Microbotryomycetes</taxon>
        <taxon>Sporidiobolales</taxon>
        <taxon>Sporidiobolaceae</taxon>
        <taxon>Rhodotorula</taxon>
    </lineage>
</organism>
<dbReference type="AlphaFoldDB" id="A0A2S5B259"/>
<dbReference type="OrthoDB" id="428346at2759"/>
<keyword evidence="2" id="KW-0812">Transmembrane</keyword>
<dbReference type="GO" id="GO:0006487">
    <property type="term" value="P:protein N-linked glycosylation"/>
    <property type="evidence" value="ECO:0007669"/>
    <property type="project" value="TreeGrafter"/>
</dbReference>
<keyword evidence="4" id="KW-1185">Reference proteome</keyword>
<evidence type="ECO:0000313" key="3">
    <source>
        <dbReference type="EMBL" id="POY70771.1"/>
    </source>
</evidence>
<name>A0A2S5B259_9BASI</name>
<dbReference type="STRING" id="741276.A0A2S5B259"/>
<evidence type="ECO:0000256" key="2">
    <source>
        <dbReference type="SAM" id="Phobius"/>
    </source>
</evidence>
<feature type="transmembrane region" description="Helical" evidence="2">
    <location>
        <begin position="36"/>
        <end position="54"/>
    </location>
</feature>
<dbReference type="EMBL" id="PJQD01000097">
    <property type="protein sequence ID" value="POY70771.1"/>
    <property type="molecule type" value="Genomic_DNA"/>
</dbReference>
<comment type="caution">
    <text evidence="3">The sequence shown here is derived from an EMBL/GenBank/DDBJ whole genome shotgun (WGS) entry which is preliminary data.</text>
</comment>
<accession>A0A2S5B259</accession>
<dbReference type="PANTHER" id="PTHR13132">
    <property type="entry name" value="ALPHA- 1,6 -FUCOSYLTRANSFERASE"/>
    <property type="match status" value="1"/>
</dbReference>
<protein>
    <recommendedName>
        <fullName evidence="5">Fucosyltransferase</fullName>
    </recommendedName>
</protein>
<dbReference type="Gene3D" id="3.40.50.11350">
    <property type="match status" value="1"/>
</dbReference>
<dbReference type="GO" id="GO:0046921">
    <property type="term" value="F:alpha-(1-&gt;6)-fucosyltransferase activity"/>
    <property type="evidence" value="ECO:0007669"/>
    <property type="project" value="TreeGrafter"/>
</dbReference>
<dbReference type="PANTHER" id="PTHR13132:SF29">
    <property type="entry name" value="ALPHA-(1,6)-FUCOSYLTRANSFERASE"/>
    <property type="match status" value="1"/>
</dbReference>
<evidence type="ECO:0000256" key="1">
    <source>
        <dbReference type="SAM" id="MobiDB-lite"/>
    </source>
</evidence>
<feature type="region of interest" description="Disordered" evidence="1">
    <location>
        <begin position="85"/>
        <end position="105"/>
    </location>
</feature>
<feature type="region of interest" description="Disordered" evidence="1">
    <location>
        <begin position="1"/>
        <end position="28"/>
    </location>
</feature>
<evidence type="ECO:0008006" key="5">
    <source>
        <dbReference type="Google" id="ProtNLM"/>
    </source>
</evidence>
<gene>
    <name evidence="3" type="ORF">BMF94_6181</name>
</gene>
<evidence type="ECO:0000313" key="4">
    <source>
        <dbReference type="Proteomes" id="UP000237144"/>
    </source>
</evidence>
<feature type="compositionally biased region" description="Polar residues" evidence="1">
    <location>
        <begin position="88"/>
        <end position="97"/>
    </location>
</feature>
<keyword evidence="2" id="KW-0472">Membrane</keyword>
<reference evidence="3 4" key="1">
    <citation type="journal article" date="2018" name="Front. Microbiol.">
        <title>Prospects for Fungal Bioremediation of Acidic Radioactive Waste Sites: Characterization and Genome Sequence of Rhodotorula taiwanensis MD1149.</title>
        <authorList>
            <person name="Tkavc R."/>
            <person name="Matrosova V.Y."/>
            <person name="Grichenko O.E."/>
            <person name="Gostincar C."/>
            <person name="Volpe R.P."/>
            <person name="Klimenkova P."/>
            <person name="Gaidamakova E.K."/>
            <person name="Zhou C.E."/>
            <person name="Stewart B.J."/>
            <person name="Lyman M.G."/>
            <person name="Malfatti S.A."/>
            <person name="Rubinfeld B."/>
            <person name="Courtot M."/>
            <person name="Singh J."/>
            <person name="Dalgard C.L."/>
            <person name="Hamilton T."/>
            <person name="Frey K.G."/>
            <person name="Gunde-Cimerman N."/>
            <person name="Dugan L."/>
            <person name="Daly M.J."/>
        </authorList>
    </citation>
    <scope>NUCLEOTIDE SEQUENCE [LARGE SCALE GENOMIC DNA]</scope>
    <source>
        <strain evidence="3 4">MD1149</strain>
    </source>
</reference>
<dbReference type="Proteomes" id="UP000237144">
    <property type="component" value="Unassembled WGS sequence"/>
</dbReference>